<dbReference type="Proteomes" id="UP000289193">
    <property type="component" value="Unassembled WGS sequence"/>
</dbReference>
<dbReference type="RefSeq" id="WP_114838132.1">
    <property type="nucleotide sequence ID" value="NZ_CP031217.1"/>
</dbReference>
<dbReference type="InterPro" id="IPR016039">
    <property type="entry name" value="Thiolase-like"/>
</dbReference>
<dbReference type="EMBL" id="CP031217">
    <property type="protein sequence ID" value="AXH11246.1"/>
    <property type="molecule type" value="Genomic_DNA"/>
</dbReference>
<gene>
    <name evidence="1" type="ORF">ABIV_0207</name>
    <name evidence="2" type="ORF">CRV05_09405</name>
</gene>
<sequence length="276" mass="31650">MYIHSAYKFINSNTDVKEYRKELKELSKINLRRSSKFNVLAVLGALKATNDIDLSQNLGIYVASEYGPINDVYKILQTINEENNIVMPFDFLNINSNNVSFYVSQALNKKAKNMLLTSQCLSFEKSLQLALFDLEIEEVKDVLIGGVDESLEEIKAYENYINLAKKTESKDGTCWLYLNNNSENALGKIIKIEEFSNLEELFSKKNKEYSKITLNHFALADEELSSKLPQEKVFISEDFYACEGALRILELLEFKGEHLYIAKDAKDNFITIELKV</sequence>
<dbReference type="Gene3D" id="3.40.47.10">
    <property type="match status" value="1"/>
</dbReference>
<protein>
    <recommendedName>
        <fullName evidence="5">Beta-ketoacyl synthase N-terminal domain-containing protein</fullName>
    </recommendedName>
</protein>
<reference evidence="2 4" key="1">
    <citation type="submission" date="2017-10" db="EMBL/GenBank/DDBJ databases">
        <title>Genomics of the genus Arcobacter.</title>
        <authorList>
            <person name="Perez-Cataluna A."/>
            <person name="Figueras M.J."/>
        </authorList>
    </citation>
    <scope>NUCLEOTIDE SEQUENCE [LARGE SCALE GENOMIC DNA]</scope>
    <source>
        <strain evidence="2 4">CECT 7835</strain>
    </source>
</reference>
<evidence type="ECO:0000313" key="4">
    <source>
        <dbReference type="Proteomes" id="UP000289193"/>
    </source>
</evidence>
<dbReference type="KEGG" id="hbv:ABIV_0207"/>
<name>A0AAX2A9Z6_9BACT</name>
<keyword evidence="4" id="KW-1185">Reference proteome</keyword>
<dbReference type="AlphaFoldDB" id="A0AAX2A9Z6"/>
<organism evidence="2 4">
    <name type="scientific">Halarcobacter bivalviorum</name>
    <dbReference type="NCBI Taxonomy" id="663364"/>
    <lineage>
        <taxon>Bacteria</taxon>
        <taxon>Pseudomonadati</taxon>
        <taxon>Campylobacterota</taxon>
        <taxon>Epsilonproteobacteria</taxon>
        <taxon>Campylobacterales</taxon>
        <taxon>Arcobacteraceae</taxon>
        <taxon>Halarcobacter</taxon>
    </lineage>
</organism>
<evidence type="ECO:0000313" key="2">
    <source>
        <dbReference type="EMBL" id="RXK09516.1"/>
    </source>
</evidence>
<evidence type="ECO:0000313" key="1">
    <source>
        <dbReference type="EMBL" id="AXH11246.1"/>
    </source>
</evidence>
<dbReference type="Proteomes" id="UP000253850">
    <property type="component" value="Chromosome"/>
</dbReference>
<dbReference type="SUPFAM" id="SSF53901">
    <property type="entry name" value="Thiolase-like"/>
    <property type="match status" value="1"/>
</dbReference>
<dbReference type="EMBL" id="PDKM01000005">
    <property type="protein sequence ID" value="RXK09516.1"/>
    <property type="molecule type" value="Genomic_DNA"/>
</dbReference>
<accession>A0AAX2A9Z6</accession>
<evidence type="ECO:0008006" key="5">
    <source>
        <dbReference type="Google" id="ProtNLM"/>
    </source>
</evidence>
<evidence type="ECO:0000313" key="3">
    <source>
        <dbReference type="Proteomes" id="UP000253850"/>
    </source>
</evidence>
<dbReference type="GO" id="GO:0016746">
    <property type="term" value="F:acyltransferase activity"/>
    <property type="evidence" value="ECO:0007669"/>
    <property type="project" value="InterPro"/>
</dbReference>
<proteinExistence type="predicted"/>
<reference evidence="1 3" key="2">
    <citation type="submission" date="2018-07" db="EMBL/GenBank/DDBJ databases">
        <title>Complete genome of the Arcobacter bivalviorum type strain LMG 26154.</title>
        <authorList>
            <person name="Miller W.G."/>
            <person name="Yee E."/>
            <person name="Bono J.L."/>
        </authorList>
    </citation>
    <scope>NUCLEOTIDE SEQUENCE [LARGE SCALE GENOMIC DNA]</scope>
    <source>
        <strain evidence="1 3">LMG 26154</strain>
    </source>
</reference>